<organism evidence="1 2">
    <name type="scientific">Pyricularia grisea</name>
    <name type="common">Crabgrass-specific blast fungus</name>
    <name type="synonym">Magnaporthe grisea</name>
    <dbReference type="NCBI Taxonomy" id="148305"/>
    <lineage>
        <taxon>Eukaryota</taxon>
        <taxon>Fungi</taxon>
        <taxon>Dikarya</taxon>
        <taxon>Ascomycota</taxon>
        <taxon>Pezizomycotina</taxon>
        <taxon>Sordariomycetes</taxon>
        <taxon>Sordariomycetidae</taxon>
        <taxon>Magnaporthales</taxon>
        <taxon>Pyriculariaceae</taxon>
        <taxon>Pyricularia</taxon>
    </lineage>
</organism>
<protein>
    <submittedName>
        <fullName evidence="2">Uncharacterized protein</fullName>
    </submittedName>
</protein>
<sequence>MCGITADVFVGCTVDKIVASRHLLGFPPNATRTQVWIPPHVACMFMNMTMRLADINLAHWHRQQNMSAGRLTVKIGGHHNGEPPS</sequence>
<reference evidence="2" key="1">
    <citation type="journal article" date="2019" name="Mol. Biol. Evol.">
        <title>Blast fungal genomes show frequent chromosomal changes, gene gains and losses, and effector gene turnover.</title>
        <authorList>
            <person name="Gomez Luciano L.B."/>
            <person name="Jason Tsai I."/>
            <person name="Chuma I."/>
            <person name="Tosa Y."/>
            <person name="Chen Y.H."/>
            <person name="Li J.Y."/>
            <person name="Li M.Y."/>
            <person name="Jade Lu M.Y."/>
            <person name="Nakayashiki H."/>
            <person name="Li W.H."/>
        </authorList>
    </citation>
    <scope>NUCLEOTIDE SEQUENCE</scope>
    <source>
        <strain evidence="2">NI907</strain>
    </source>
</reference>
<evidence type="ECO:0000313" key="2">
    <source>
        <dbReference type="RefSeq" id="XP_030981031.1"/>
    </source>
</evidence>
<accession>A0A6P8B1E0</accession>
<dbReference type="GeneID" id="41962539"/>
<dbReference type="AlphaFoldDB" id="A0A6P8B1E0"/>
<dbReference type="KEGG" id="pgri:PgNI_07620"/>
<name>A0A6P8B1E0_PYRGI</name>
<proteinExistence type="predicted"/>
<keyword evidence="1" id="KW-1185">Reference proteome</keyword>
<dbReference type="Proteomes" id="UP000515153">
    <property type="component" value="Unplaced"/>
</dbReference>
<reference evidence="2" key="3">
    <citation type="submission" date="2025-08" db="UniProtKB">
        <authorList>
            <consortium name="RefSeq"/>
        </authorList>
    </citation>
    <scope>IDENTIFICATION</scope>
    <source>
        <strain evidence="2">NI907</strain>
    </source>
</reference>
<reference evidence="2" key="2">
    <citation type="submission" date="2019-10" db="EMBL/GenBank/DDBJ databases">
        <authorList>
            <consortium name="NCBI Genome Project"/>
        </authorList>
    </citation>
    <scope>NUCLEOTIDE SEQUENCE</scope>
    <source>
        <strain evidence="2">NI907</strain>
    </source>
</reference>
<evidence type="ECO:0000313" key="1">
    <source>
        <dbReference type="Proteomes" id="UP000515153"/>
    </source>
</evidence>
<dbReference type="RefSeq" id="XP_030981031.1">
    <property type="nucleotide sequence ID" value="XM_031127630.1"/>
</dbReference>
<gene>
    <name evidence="2" type="ORF">PgNI_07620</name>
</gene>